<evidence type="ECO:0000313" key="2">
    <source>
        <dbReference type="EMBL" id="CBX70506.1"/>
    </source>
</evidence>
<sequence length="86" mass="9706">MFNLSKAALFCLLLLWMPTLWAADSGWLVSAQNDHAKVRVRAEPSAGNETRMLLSVRLEKGWKTYWRSPGKGALHPLLPGRHLLKP</sequence>
<dbReference type="AlphaFoldDB" id="F4MXE8"/>
<feature type="signal peptide" evidence="1">
    <location>
        <begin position="1"/>
        <end position="22"/>
    </location>
</feature>
<accession>F4MXE8</accession>
<keyword evidence="1" id="KW-0732">Signal</keyword>
<name>F4MXE8_YEREN</name>
<reference evidence="2" key="1">
    <citation type="journal article" date="2011" name="BMC Genomics">
        <title>Shotgun sequencing of Yersinia enterocolitica strain W22703 (biotype 2, serotype O:9): genomic evidence for oscillation between invertebrates and mammals.</title>
        <authorList>
            <person name="Fuchs T.M."/>
            <person name="Brandt K."/>
            <person name="Starke M."/>
            <person name="Rattei T."/>
        </authorList>
    </citation>
    <scope>NUCLEOTIDE SEQUENCE</scope>
</reference>
<feature type="chain" id="PRO_5003311509" evidence="1">
    <location>
        <begin position="23"/>
        <end position="86"/>
    </location>
</feature>
<protein>
    <submittedName>
        <fullName evidence="2">Uncharacterized protein</fullName>
    </submittedName>
</protein>
<dbReference type="EMBL" id="FR718531">
    <property type="protein sequence ID" value="CBX70506.1"/>
    <property type="molecule type" value="Genomic_DNA"/>
</dbReference>
<evidence type="ECO:0000256" key="1">
    <source>
        <dbReference type="SAM" id="SignalP"/>
    </source>
</evidence>
<organism evidence="2">
    <name type="scientific">Yersinia enterocolitica W22703</name>
    <dbReference type="NCBI Taxonomy" id="913028"/>
    <lineage>
        <taxon>Bacteria</taxon>
        <taxon>Pseudomonadati</taxon>
        <taxon>Pseudomonadota</taxon>
        <taxon>Gammaproteobacteria</taxon>
        <taxon>Enterobacterales</taxon>
        <taxon>Yersiniaceae</taxon>
        <taxon>Yersinia</taxon>
    </lineage>
</organism>
<gene>
    <name evidence="2" type="ORF">YEW_AV04360</name>
</gene>
<proteinExistence type="predicted"/>